<dbReference type="EMBL" id="FNFO01000009">
    <property type="protein sequence ID" value="SDM00951.1"/>
    <property type="molecule type" value="Genomic_DNA"/>
</dbReference>
<organism evidence="1 2">
    <name type="scientific">Catalinimonas alkaloidigena</name>
    <dbReference type="NCBI Taxonomy" id="1075417"/>
    <lineage>
        <taxon>Bacteria</taxon>
        <taxon>Pseudomonadati</taxon>
        <taxon>Bacteroidota</taxon>
        <taxon>Cytophagia</taxon>
        <taxon>Cytophagales</taxon>
        <taxon>Catalimonadaceae</taxon>
        <taxon>Catalinimonas</taxon>
    </lineage>
</organism>
<sequence>MSLTAQKEAMIAHLHTLADEKIATAQAAIASTKESRDIAFYVPLR</sequence>
<evidence type="ECO:0000313" key="1">
    <source>
        <dbReference type="EMBL" id="SDM00951.1"/>
    </source>
</evidence>
<proteinExistence type="predicted"/>
<protein>
    <submittedName>
        <fullName evidence="1">Uncharacterized protein</fullName>
    </submittedName>
</protein>
<accession>A0A1G9PR61</accession>
<gene>
    <name evidence="1" type="ORF">SAMN05421823_109265</name>
</gene>
<dbReference type="AlphaFoldDB" id="A0A1G9PR61"/>
<evidence type="ECO:0000313" key="2">
    <source>
        <dbReference type="Proteomes" id="UP000198510"/>
    </source>
</evidence>
<reference evidence="1 2" key="1">
    <citation type="submission" date="2016-10" db="EMBL/GenBank/DDBJ databases">
        <authorList>
            <person name="de Groot N.N."/>
        </authorList>
    </citation>
    <scope>NUCLEOTIDE SEQUENCE [LARGE SCALE GENOMIC DNA]</scope>
    <source>
        <strain evidence="1 2">DSM 25186</strain>
    </source>
</reference>
<keyword evidence="2" id="KW-1185">Reference proteome</keyword>
<dbReference type="RefSeq" id="WP_176956149.1">
    <property type="nucleotide sequence ID" value="NZ_FNFO01000009.1"/>
</dbReference>
<name>A0A1G9PR61_9BACT</name>
<dbReference type="Proteomes" id="UP000198510">
    <property type="component" value="Unassembled WGS sequence"/>
</dbReference>